<evidence type="ECO:0000256" key="10">
    <source>
        <dbReference type="ARBA" id="ARBA00023034"/>
    </source>
</evidence>
<dbReference type="PROSITE" id="PS51422">
    <property type="entry name" value="SAR1"/>
    <property type="match status" value="1"/>
</dbReference>
<dbReference type="FunFam" id="3.40.50.300:FF:000161">
    <property type="entry name" value="Small COPII coat GTPase"/>
    <property type="match status" value="1"/>
</dbReference>
<dbReference type="EMBL" id="KB008093">
    <property type="protein sequence ID" value="ELR13328.1"/>
    <property type="molecule type" value="Genomic_DNA"/>
</dbReference>
<evidence type="ECO:0000313" key="21">
    <source>
        <dbReference type="Proteomes" id="UP000011083"/>
    </source>
</evidence>
<dbReference type="GO" id="GO:0006886">
    <property type="term" value="P:intracellular protein transport"/>
    <property type="evidence" value="ECO:0007669"/>
    <property type="project" value="InterPro"/>
</dbReference>
<feature type="binding site" evidence="16">
    <location>
        <position position="176"/>
    </location>
    <ligand>
        <name>GTP</name>
        <dbReference type="ChEBI" id="CHEBI:37565"/>
    </ligand>
</feature>
<dbReference type="InterPro" id="IPR027417">
    <property type="entry name" value="P-loop_NTPase"/>
</dbReference>
<dbReference type="InterPro" id="IPR006689">
    <property type="entry name" value="Small_GTPase_ARF/SAR"/>
</dbReference>
<evidence type="ECO:0000256" key="17">
    <source>
        <dbReference type="PIRSR" id="PIRSR606689-1"/>
    </source>
</evidence>
<keyword evidence="15" id="KW-0479">Metal-binding</keyword>
<keyword evidence="11 17" id="KW-0342">GTP-binding</keyword>
<reference evidence="20 21" key="1">
    <citation type="journal article" date="2013" name="Genome Biol.">
        <title>Genome of Acanthamoeba castellanii highlights extensive lateral gene transfer and early evolution of tyrosine kinase signaling.</title>
        <authorList>
            <person name="Clarke M."/>
            <person name="Lohan A.J."/>
            <person name="Liu B."/>
            <person name="Lagkouvardos I."/>
            <person name="Roy S."/>
            <person name="Zafar N."/>
            <person name="Bertelli C."/>
            <person name="Schilde C."/>
            <person name="Kianianmomeni A."/>
            <person name="Burglin T.R."/>
            <person name="Frech C."/>
            <person name="Turcotte B."/>
            <person name="Kopec K.O."/>
            <person name="Synnott J.M."/>
            <person name="Choo C."/>
            <person name="Paponov I."/>
            <person name="Finkler A."/>
            <person name="Soon Heng Tan C."/>
            <person name="Hutchins A.P."/>
            <person name="Weinmeier T."/>
            <person name="Rattei T."/>
            <person name="Chu J.S."/>
            <person name="Gimenez G."/>
            <person name="Irimia M."/>
            <person name="Rigden D.J."/>
            <person name="Fitzpatrick D.A."/>
            <person name="Lorenzo-Morales J."/>
            <person name="Bateman A."/>
            <person name="Chiu C.H."/>
            <person name="Tang P."/>
            <person name="Hegemann P."/>
            <person name="Fromm H."/>
            <person name="Raoult D."/>
            <person name="Greub G."/>
            <person name="Miranda-Saavedra D."/>
            <person name="Chen N."/>
            <person name="Nash P."/>
            <person name="Ginger M.L."/>
            <person name="Horn M."/>
            <person name="Schaap P."/>
            <person name="Caler L."/>
            <person name="Loftus B."/>
        </authorList>
    </citation>
    <scope>NUCLEOTIDE SEQUENCE [LARGE SCALE GENOMIC DNA]</scope>
    <source>
        <strain evidence="20 21">Neff</strain>
    </source>
</reference>
<keyword evidence="15" id="KW-0460">Magnesium</keyword>
<dbReference type="AlphaFoldDB" id="L8GKR4"/>
<evidence type="ECO:0000256" key="18">
    <source>
        <dbReference type="PIRSR" id="PIRSR606689-2"/>
    </source>
</evidence>
<gene>
    <name evidence="20" type="ORF">ACA1_239230</name>
</gene>
<feature type="binding site" evidence="16">
    <location>
        <position position="175"/>
    </location>
    <ligand>
        <name>GTP</name>
        <dbReference type="ChEBI" id="CHEBI:37565"/>
    </ligand>
</feature>
<comment type="subcellular location">
    <subcellularLocation>
        <location evidence="2">Endoplasmic reticulum membrane</location>
        <topology evidence="2">Peripheral membrane protein</topology>
    </subcellularLocation>
    <subcellularLocation>
        <location evidence="1">Golgi apparatus membrane</location>
        <topology evidence="1">Peripheral membrane protein</topology>
    </subcellularLocation>
</comment>
<evidence type="ECO:0000256" key="19">
    <source>
        <dbReference type="RuleBase" id="RU003926"/>
    </source>
</evidence>
<evidence type="ECO:0000256" key="12">
    <source>
        <dbReference type="ARBA" id="ARBA00023136"/>
    </source>
</evidence>
<feature type="binding site" evidence="16">
    <location>
        <position position="36"/>
    </location>
    <ligand>
        <name>GTP</name>
        <dbReference type="ChEBI" id="CHEBI:37565"/>
    </ligand>
</feature>
<evidence type="ECO:0000256" key="8">
    <source>
        <dbReference type="ARBA" id="ARBA00022892"/>
    </source>
</evidence>
<dbReference type="PROSITE" id="PS51417">
    <property type="entry name" value="ARF"/>
    <property type="match status" value="1"/>
</dbReference>
<keyword evidence="9 19" id="KW-0653">Protein transport</keyword>
<feature type="binding site" evidence="18">
    <location>
        <position position="52"/>
    </location>
    <ligand>
        <name>Mg(2+)</name>
        <dbReference type="ChEBI" id="CHEBI:18420"/>
    </ligand>
</feature>
<keyword evidence="7 19" id="KW-0256">Endoplasmic reticulum</keyword>
<evidence type="ECO:0000256" key="6">
    <source>
        <dbReference type="ARBA" id="ARBA00022801"/>
    </source>
</evidence>
<dbReference type="SMART" id="SM00178">
    <property type="entry name" value="SAR"/>
    <property type="match status" value="1"/>
</dbReference>
<evidence type="ECO:0000256" key="11">
    <source>
        <dbReference type="ARBA" id="ARBA00023134"/>
    </source>
</evidence>
<feature type="binding site" evidence="16">
    <location>
        <position position="130"/>
    </location>
    <ligand>
        <name>GTP</name>
        <dbReference type="ChEBI" id="CHEBI:37565"/>
    </ligand>
</feature>
<dbReference type="OMA" id="GWMRNIL"/>
<evidence type="ECO:0000256" key="16">
    <source>
        <dbReference type="PIRSR" id="PIRSR606687-2"/>
    </source>
</evidence>
<name>L8GKR4_ACACF</name>
<keyword evidence="5 16" id="KW-0547">Nucleotide-binding</keyword>
<evidence type="ECO:0000256" key="15">
    <source>
        <dbReference type="PIRSR" id="PIRSR606687-1"/>
    </source>
</evidence>
<keyword evidence="21" id="KW-1185">Reference proteome</keyword>
<comment type="function">
    <text evidence="13">Small GTPase that cycles between an active GTP-bound and an inactive GDP-bound state and mainly functions in vesicle-mediated endoplasmic reticulum (ER) to Golgi transport. The active GTP-bound form inserts into the endoplasmic reticulum membrane where it recruits the remainder of the coat protein complex II/COPII. The coat protein complex II assembling and polymerizing on endoplasmic reticulum membrane is responsible for both the sorting of cargos and the deformation and budding of membranes into vesicles destined to the Golgi.</text>
</comment>
<feature type="binding site" evidence="16">
    <location>
        <position position="133"/>
    </location>
    <ligand>
        <name>GTP</name>
        <dbReference type="ChEBI" id="CHEBI:37565"/>
    </ligand>
</feature>
<evidence type="ECO:0000313" key="20">
    <source>
        <dbReference type="EMBL" id="ELR13328.1"/>
    </source>
</evidence>
<keyword evidence="12" id="KW-0472">Membrane</keyword>
<keyword evidence="6" id="KW-0378">Hydrolase</keyword>
<keyword evidence="10 19" id="KW-0333">Golgi apparatus</keyword>
<dbReference type="NCBIfam" id="TIGR00231">
    <property type="entry name" value="small_GTP"/>
    <property type="match status" value="1"/>
</dbReference>
<feature type="binding site" evidence="17">
    <location>
        <position position="74"/>
    </location>
    <ligand>
        <name>GTP</name>
        <dbReference type="ChEBI" id="CHEBI:37565"/>
    </ligand>
</feature>
<dbReference type="RefSeq" id="XP_004335341.1">
    <property type="nucleotide sequence ID" value="XM_004335293.1"/>
</dbReference>
<dbReference type="VEuPathDB" id="AmoebaDB:ACA1_239230"/>
<dbReference type="GO" id="GO:0005525">
    <property type="term" value="F:GTP binding"/>
    <property type="evidence" value="ECO:0007669"/>
    <property type="project" value="UniProtKB-KW"/>
</dbReference>
<evidence type="ECO:0000256" key="14">
    <source>
        <dbReference type="ARBA" id="ARBA00061774"/>
    </source>
</evidence>
<dbReference type="Gene3D" id="3.40.50.300">
    <property type="entry name" value="P-loop containing nucleotide triphosphate hydrolases"/>
    <property type="match status" value="1"/>
</dbReference>
<comment type="similarity">
    <text evidence="3 19">Belongs to the small GTPase superfamily. SAR1 family.</text>
</comment>
<evidence type="ECO:0000256" key="13">
    <source>
        <dbReference type="ARBA" id="ARBA00057753"/>
    </source>
</evidence>
<evidence type="ECO:0000256" key="5">
    <source>
        <dbReference type="ARBA" id="ARBA00022741"/>
    </source>
</evidence>
<dbReference type="GO" id="GO:0000139">
    <property type="term" value="C:Golgi membrane"/>
    <property type="evidence" value="ECO:0007669"/>
    <property type="project" value="UniProtKB-SubCell"/>
</dbReference>
<dbReference type="GO" id="GO:0003924">
    <property type="term" value="F:GTPase activity"/>
    <property type="evidence" value="ECO:0007669"/>
    <property type="project" value="InterPro"/>
</dbReference>
<dbReference type="CDD" id="cd00879">
    <property type="entry name" value="Sar1"/>
    <property type="match status" value="1"/>
</dbReference>
<proteinExistence type="inferred from homology"/>
<dbReference type="GO" id="GO:0016192">
    <property type="term" value="P:vesicle-mediated transport"/>
    <property type="evidence" value="ECO:0007669"/>
    <property type="project" value="UniProtKB-KW"/>
</dbReference>
<feature type="binding site" evidence="16">
    <location>
        <position position="33"/>
    </location>
    <ligand>
        <name>GTP</name>
        <dbReference type="ChEBI" id="CHEBI:37565"/>
    </ligand>
</feature>
<feature type="binding site" evidence="15">
    <location>
        <position position="30"/>
    </location>
    <ligand>
        <name>Mg(2+)</name>
        <dbReference type="ChEBI" id="CHEBI:18420"/>
    </ligand>
</feature>
<feature type="binding site" evidence="16">
    <location>
        <position position="131"/>
    </location>
    <ligand>
        <name>GTP</name>
        <dbReference type="ChEBI" id="CHEBI:37565"/>
    </ligand>
</feature>
<evidence type="ECO:0000256" key="9">
    <source>
        <dbReference type="ARBA" id="ARBA00022927"/>
    </source>
</evidence>
<evidence type="ECO:0000256" key="7">
    <source>
        <dbReference type="ARBA" id="ARBA00022824"/>
    </source>
</evidence>
<dbReference type="InterPro" id="IPR006687">
    <property type="entry name" value="Small_GTPase_SAR1"/>
</dbReference>
<dbReference type="STRING" id="1257118.L8GKR4"/>
<accession>L8GKR4</accession>
<feature type="binding site" evidence="16">
    <location>
        <position position="34"/>
    </location>
    <ligand>
        <name>GTP</name>
        <dbReference type="ChEBI" id="CHEBI:37565"/>
    </ligand>
</feature>
<evidence type="ECO:0000256" key="3">
    <source>
        <dbReference type="ARBA" id="ARBA00007507"/>
    </source>
</evidence>
<evidence type="ECO:0000256" key="1">
    <source>
        <dbReference type="ARBA" id="ARBA00004395"/>
    </source>
</evidence>
<dbReference type="KEGG" id="acan:ACA1_239230"/>
<feature type="binding site" evidence="17">
    <location>
        <begin position="130"/>
        <end position="133"/>
    </location>
    <ligand>
        <name>GTP</name>
        <dbReference type="ChEBI" id="CHEBI:37565"/>
    </ligand>
</feature>
<dbReference type="OrthoDB" id="2011769at2759"/>
<feature type="binding site" evidence="16">
    <location>
        <position position="31"/>
    </location>
    <ligand>
        <name>GTP</name>
        <dbReference type="ChEBI" id="CHEBI:37565"/>
    </ligand>
</feature>
<keyword evidence="4 19" id="KW-0813">Transport</keyword>
<feature type="binding site" evidence="17">
    <location>
        <begin position="28"/>
        <end position="35"/>
    </location>
    <ligand>
        <name>GTP</name>
        <dbReference type="ChEBI" id="CHEBI:37565"/>
    </ligand>
</feature>
<protein>
    <submittedName>
        <fullName evidence="20">Small copii coat gtpase sar1, putative</fullName>
    </submittedName>
</protein>
<feature type="binding site" evidence="18">
    <location>
        <position position="35"/>
    </location>
    <ligand>
        <name>Mg(2+)</name>
        <dbReference type="ChEBI" id="CHEBI:18420"/>
    </ligand>
</feature>
<sequence length="195" mass="22262">MDWAYGWMRNILAYFNLWDLQAKMVFVGLDNAGKTTLLGMLKDDKLRSTQPTFQPNQEDMKLGCVTFRTFDLGGHKGARPLWRDYFIEVDVIVFLVDASNRDRFEESYEALAGILKNDELAHVPVVVLGNKIDRPTAVSERELREALDLAGTTTGKGKAKLRTNQRPLELFMCSVVKRCGYMEAFQWVAQYVQGK</sequence>
<dbReference type="PANTHER" id="PTHR45684">
    <property type="entry name" value="RE74312P"/>
    <property type="match status" value="1"/>
</dbReference>
<organism evidence="20 21">
    <name type="scientific">Acanthamoeba castellanii (strain ATCC 30010 / Neff)</name>
    <dbReference type="NCBI Taxonomy" id="1257118"/>
    <lineage>
        <taxon>Eukaryota</taxon>
        <taxon>Amoebozoa</taxon>
        <taxon>Discosea</taxon>
        <taxon>Longamoebia</taxon>
        <taxon>Centramoebida</taxon>
        <taxon>Acanthamoebidae</taxon>
        <taxon>Acanthamoeba</taxon>
    </lineage>
</organism>
<dbReference type="Proteomes" id="UP000011083">
    <property type="component" value="Unassembled WGS sequence"/>
</dbReference>
<evidence type="ECO:0000256" key="2">
    <source>
        <dbReference type="ARBA" id="ARBA00004406"/>
    </source>
</evidence>
<dbReference type="GO" id="GO:0005789">
    <property type="term" value="C:endoplasmic reticulum membrane"/>
    <property type="evidence" value="ECO:0007669"/>
    <property type="project" value="UniProtKB-SubCell"/>
</dbReference>
<evidence type="ECO:0000256" key="4">
    <source>
        <dbReference type="ARBA" id="ARBA00022448"/>
    </source>
</evidence>
<feature type="binding site" evidence="16">
    <location>
        <position position="35"/>
    </location>
    <ligand>
        <name>GTP</name>
        <dbReference type="ChEBI" id="CHEBI:37565"/>
    </ligand>
</feature>
<dbReference type="SMART" id="SM00177">
    <property type="entry name" value="ARF"/>
    <property type="match status" value="1"/>
</dbReference>
<dbReference type="GeneID" id="14913913"/>
<dbReference type="PRINTS" id="PR00328">
    <property type="entry name" value="SAR1GTPBP"/>
</dbReference>
<dbReference type="GO" id="GO:0046872">
    <property type="term" value="F:metal ion binding"/>
    <property type="evidence" value="ECO:0007669"/>
    <property type="project" value="UniProtKB-KW"/>
</dbReference>
<dbReference type="SUPFAM" id="SSF52540">
    <property type="entry name" value="P-loop containing nucleoside triphosphate hydrolases"/>
    <property type="match status" value="1"/>
</dbReference>
<dbReference type="InterPro" id="IPR005225">
    <property type="entry name" value="Small_GTP-bd"/>
</dbReference>
<comment type="subunit">
    <text evidence="14">Homodimer; upon association with membrane. Part of the coat protein complex II/COPII, composed of SEC23/24 and SEC13/31 heterodimers, that it helps recruit and assemble on endoplasmic reticulum (ER) membranes at ER exit sites.</text>
</comment>
<keyword evidence="8 19" id="KW-0931">ER-Golgi transport</keyword>
<dbReference type="Pfam" id="PF00025">
    <property type="entry name" value="Arf"/>
    <property type="match status" value="1"/>
</dbReference>